<reference evidence="2 3" key="1">
    <citation type="submission" date="2020-05" db="EMBL/GenBank/DDBJ databases">
        <title>Nakamurella sp. DB0629 isolated from air conditioner.</title>
        <authorList>
            <person name="Kim D.H."/>
            <person name="Kim D.-U."/>
        </authorList>
    </citation>
    <scope>NUCLEOTIDE SEQUENCE [LARGE SCALE GENOMIC DNA]</scope>
    <source>
        <strain evidence="2 3">DB0629</strain>
    </source>
</reference>
<dbReference type="AlphaFoldDB" id="A0A849A386"/>
<evidence type="ECO:0008006" key="4">
    <source>
        <dbReference type="Google" id="ProtNLM"/>
    </source>
</evidence>
<feature type="transmembrane region" description="Helical" evidence="1">
    <location>
        <begin position="61"/>
        <end position="85"/>
    </location>
</feature>
<dbReference type="EMBL" id="JABEND010000001">
    <property type="protein sequence ID" value="NNG34146.1"/>
    <property type="molecule type" value="Genomic_DNA"/>
</dbReference>
<evidence type="ECO:0000256" key="1">
    <source>
        <dbReference type="SAM" id="Phobius"/>
    </source>
</evidence>
<gene>
    <name evidence="2" type="ORF">HKD39_00125</name>
</gene>
<evidence type="ECO:0000313" key="3">
    <source>
        <dbReference type="Proteomes" id="UP000562984"/>
    </source>
</evidence>
<sequence>MSSPDPSGAAADRPLLDLSTAERAAKRSDMAVWSLGHLPICWAALGAGTAVLAVVGGLVTGWYAVWGTLIGGAIVGLFFTVSAVIIARVGACNPKRIMAAALATYVLKIVALGVVLTVMPRDGWVDTRYLAGSVGLGLFCWLGAHMRYVWTSKIFYVDPS</sequence>
<proteinExistence type="predicted"/>
<keyword evidence="1" id="KW-0472">Membrane</keyword>
<feature type="transmembrane region" description="Helical" evidence="1">
    <location>
        <begin position="32"/>
        <end position="55"/>
    </location>
</feature>
<feature type="transmembrane region" description="Helical" evidence="1">
    <location>
        <begin position="130"/>
        <end position="150"/>
    </location>
</feature>
<accession>A0A849A386</accession>
<organism evidence="2 3">
    <name type="scientific">Nakamurella aerolata</name>
    <dbReference type="NCBI Taxonomy" id="1656892"/>
    <lineage>
        <taxon>Bacteria</taxon>
        <taxon>Bacillati</taxon>
        <taxon>Actinomycetota</taxon>
        <taxon>Actinomycetes</taxon>
        <taxon>Nakamurellales</taxon>
        <taxon>Nakamurellaceae</taxon>
        <taxon>Nakamurella</taxon>
    </lineage>
</organism>
<name>A0A849A386_9ACTN</name>
<feature type="transmembrane region" description="Helical" evidence="1">
    <location>
        <begin position="97"/>
        <end position="118"/>
    </location>
</feature>
<keyword evidence="1" id="KW-1133">Transmembrane helix</keyword>
<dbReference type="RefSeq" id="WP_171197834.1">
    <property type="nucleotide sequence ID" value="NZ_JABEND010000001.1"/>
</dbReference>
<keyword evidence="3" id="KW-1185">Reference proteome</keyword>
<dbReference type="Proteomes" id="UP000562984">
    <property type="component" value="Unassembled WGS sequence"/>
</dbReference>
<evidence type="ECO:0000313" key="2">
    <source>
        <dbReference type="EMBL" id="NNG34146.1"/>
    </source>
</evidence>
<protein>
    <recommendedName>
        <fullName evidence="4">ATP synthase protein I</fullName>
    </recommendedName>
</protein>
<comment type="caution">
    <text evidence="2">The sequence shown here is derived from an EMBL/GenBank/DDBJ whole genome shotgun (WGS) entry which is preliminary data.</text>
</comment>
<keyword evidence="1" id="KW-0812">Transmembrane</keyword>